<gene>
    <name evidence="2" type="ORF">EVAR_83366_1</name>
</gene>
<evidence type="ECO:0000256" key="1">
    <source>
        <dbReference type="SAM" id="MobiDB-lite"/>
    </source>
</evidence>
<feature type="region of interest" description="Disordered" evidence="1">
    <location>
        <begin position="1"/>
        <end position="32"/>
    </location>
</feature>
<dbReference type="AlphaFoldDB" id="A0A4C1TZ11"/>
<accession>A0A4C1TZ11</accession>
<evidence type="ECO:0000313" key="2">
    <source>
        <dbReference type="EMBL" id="GBP19054.1"/>
    </source>
</evidence>
<dbReference type="EMBL" id="BGZK01000104">
    <property type="protein sequence ID" value="GBP19054.1"/>
    <property type="molecule type" value="Genomic_DNA"/>
</dbReference>
<feature type="compositionally biased region" description="Basic and acidic residues" evidence="1">
    <location>
        <begin position="23"/>
        <end position="32"/>
    </location>
</feature>
<reference evidence="2 3" key="1">
    <citation type="journal article" date="2019" name="Commun. Biol.">
        <title>The bagworm genome reveals a unique fibroin gene that provides high tensile strength.</title>
        <authorList>
            <person name="Kono N."/>
            <person name="Nakamura H."/>
            <person name="Ohtoshi R."/>
            <person name="Tomita M."/>
            <person name="Numata K."/>
            <person name="Arakawa K."/>
        </authorList>
    </citation>
    <scope>NUCLEOTIDE SEQUENCE [LARGE SCALE GENOMIC DNA]</scope>
</reference>
<dbReference type="Proteomes" id="UP000299102">
    <property type="component" value="Unassembled WGS sequence"/>
</dbReference>
<evidence type="ECO:0000313" key="3">
    <source>
        <dbReference type="Proteomes" id="UP000299102"/>
    </source>
</evidence>
<protein>
    <submittedName>
        <fullName evidence="2">Uncharacterized protein</fullName>
    </submittedName>
</protein>
<keyword evidence="3" id="KW-1185">Reference proteome</keyword>
<organism evidence="2 3">
    <name type="scientific">Eumeta variegata</name>
    <name type="common">Bagworm moth</name>
    <name type="synonym">Eumeta japonica</name>
    <dbReference type="NCBI Taxonomy" id="151549"/>
    <lineage>
        <taxon>Eukaryota</taxon>
        <taxon>Metazoa</taxon>
        <taxon>Ecdysozoa</taxon>
        <taxon>Arthropoda</taxon>
        <taxon>Hexapoda</taxon>
        <taxon>Insecta</taxon>
        <taxon>Pterygota</taxon>
        <taxon>Neoptera</taxon>
        <taxon>Endopterygota</taxon>
        <taxon>Lepidoptera</taxon>
        <taxon>Glossata</taxon>
        <taxon>Ditrysia</taxon>
        <taxon>Tineoidea</taxon>
        <taxon>Psychidae</taxon>
        <taxon>Oiketicinae</taxon>
        <taxon>Eumeta</taxon>
    </lineage>
</organism>
<proteinExistence type="predicted"/>
<comment type="caution">
    <text evidence="2">The sequence shown here is derived from an EMBL/GenBank/DDBJ whole genome shotgun (WGS) entry which is preliminary data.</text>
</comment>
<sequence>MRNHLARAKGFPPRDRVRKGRMKNGEKIREEGKRYENPRCFIQQRAKGFTRFSADVRPPARRSITEYTPLLKNKALYLSENFVTWPPHPSTRTQIGYRQ</sequence>
<name>A0A4C1TZ11_EUMVA</name>